<evidence type="ECO:0000313" key="4">
    <source>
        <dbReference type="EMBL" id="KII68372.1"/>
    </source>
</evidence>
<accession>A0A0C2N382</accession>
<proteinExistence type="predicted"/>
<dbReference type="Pfam" id="PF03024">
    <property type="entry name" value="Folate_rec"/>
    <property type="match status" value="1"/>
</dbReference>
<dbReference type="InterPro" id="IPR018143">
    <property type="entry name" value="Folate_rcpt-like"/>
</dbReference>
<evidence type="ECO:0000259" key="3">
    <source>
        <dbReference type="Pfam" id="PF03024"/>
    </source>
</evidence>
<keyword evidence="2" id="KW-1015">Disulfide bond</keyword>
<protein>
    <recommendedName>
        <fullName evidence="3">Folate receptor-like domain-containing protein</fullName>
    </recommendedName>
</protein>
<sequence>MSGYFIKISFLFQVTSYFIQAKHEIRCLKTNHHKTSPTAENVEDMGLCSPWADYSCCDTDVANKITSPGKYYIHNVLFNQCPTRGNLSDACKLDFESIDYIFF</sequence>
<evidence type="ECO:0000256" key="2">
    <source>
        <dbReference type="ARBA" id="ARBA00023157"/>
    </source>
</evidence>
<dbReference type="OrthoDB" id="567542at2759"/>
<comment type="caution">
    <text evidence="4">The sequence shown here is derived from an EMBL/GenBank/DDBJ whole genome shotgun (WGS) entry which is preliminary data.</text>
</comment>
<evidence type="ECO:0000256" key="1">
    <source>
        <dbReference type="ARBA" id="ARBA00022729"/>
    </source>
</evidence>
<dbReference type="AlphaFoldDB" id="A0A0C2N382"/>
<name>A0A0C2N382_THEKT</name>
<gene>
    <name evidence="4" type="ORF">RF11_06819</name>
</gene>
<dbReference type="Proteomes" id="UP000031668">
    <property type="component" value="Unassembled WGS sequence"/>
</dbReference>
<evidence type="ECO:0000313" key="5">
    <source>
        <dbReference type="Proteomes" id="UP000031668"/>
    </source>
</evidence>
<keyword evidence="1" id="KW-0732">Signal</keyword>
<organism evidence="4 5">
    <name type="scientific">Thelohanellus kitauei</name>
    <name type="common">Myxosporean</name>
    <dbReference type="NCBI Taxonomy" id="669202"/>
    <lineage>
        <taxon>Eukaryota</taxon>
        <taxon>Metazoa</taxon>
        <taxon>Cnidaria</taxon>
        <taxon>Myxozoa</taxon>
        <taxon>Myxosporea</taxon>
        <taxon>Bivalvulida</taxon>
        <taxon>Platysporina</taxon>
        <taxon>Myxobolidae</taxon>
        <taxon>Thelohanellus</taxon>
    </lineage>
</organism>
<feature type="domain" description="Folate receptor-like" evidence="3">
    <location>
        <begin position="26"/>
        <end position="97"/>
    </location>
</feature>
<reference evidence="4 5" key="1">
    <citation type="journal article" date="2014" name="Genome Biol. Evol.">
        <title>The genome of the myxosporean Thelohanellus kitauei shows adaptations to nutrient acquisition within its fish host.</title>
        <authorList>
            <person name="Yang Y."/>
            <person name="Xiong J."/>
            <person name="Zhou Z."/>
            <person name="Huo F."/>
            <person name="Miao W."/>
            <person name="Ran C."/>
            <person name="Liu Y."/>
            <person name="Zhang J."/>
            <person name="Feng J."/>
            <person name="Wang M."/>
            <person name="Wang M."/>
            <person name="Wang L."/>
            <person name="Yao B."/>
        </authorList>
    </citation>
    <scope>NUCLEOTIDE SEQUENCE [LARGE SCALE GENOMIC DNA]</scope>
    <source>
        <strain evidence="4">Wuqing</strain>
    </source>
</reference>
<keyword evidence="5" id="KW-1185">Reference proteome</keyword>
<dbReference type="EMBL" id="JWZT01002870">
    <property type="protein sequence ID" value="KII68372.1"/>
    <property type="molecule type" value="Genomic_DNA"/>
</dbReference>